<proteinExistence type="predicted"/>
<accession>A0A7K0BXK7</accession>
<reference evidence="1 2" key="1">
    <citation type="submission" date="2019-10" db="EMBL/GenBank/DDBJ databases">
        <title>Actinomadura rubteroloni sp. nov. and Actinomadura macrotermitis sp. nov., isolated from the gut of fungus growing-termite Macrotermes natalensis.</title>
        <authorList>
            <person name="Benndorf R."/>
            <person name="Martin K."/>
            <person name="Kuefner M."/>
            <person name="De Beer W."/>
            <person name="Kaster A.-K."/>
            <person name="Vollmers J."/>
            <person name="Poulsen M."/>
            <person name="Beemelmanns C."/>
        </authorList>
    </citation>
    <scope>NUCLEOTIDE SEQUENCE [LARGE SCALE GENOMIC DNA]</scope>
    <source>
        <strain evidence="1 2">RB68</strain>
    </source>
</reference>
<protein>
    <submittedName>
        <fullName evidence="1">Uncharacterized protein</fullName>
    </submittedName>
</protein>
<comment type="caution">
    <text evidence="1">The sequence shown here is derived from an EMBL/GenBank/DDBJ whole genome shotgun (WGS) entry which is preliminary data.</text>
</comment>
<sequence>MELETALKAAESLLTCCEPIPPVTVTIDAQGERQITVGHGATSEVAVAVELIWTELLQKAAEYRCAAAYLTTEGQSELCLTATVEHAEGQAVEVAVPYRRRRRVFRHKVVLGELVSTERDCRVWG</sequence>
<name>A0A7K0BXK7_9ACTN</name>
<keyword evidence="2" id="KW-1185">Reference proteome</keyword>
<organism evidence="1 2">
    <name type="scientific">Actinomadura macrotermitis</name>
    <dbReference type="NCBI Taxonomy" id="2585200"/>
    <lineage>
        <taxon>Bacteria</taxon>
        <taxon>Bacillati</taxon>
        <taxon>Actinomycetota</taxon>
        <taxon>Actinomycetes</taxon>
        <taxon>Streptosporangiales</taxon>
        <taxon>Thermomonosporaceae</taxon>
        <taxon>Actinomadura</taxon>
    </lineage>
</organism>
<gene>
    <name evidence="1" type="ORF">ACRB68_39950</name>
</gene>
<dbReference type="AlphaFoldDB" id="A0A7K0BXK7"/>
<evidence type="ECO:0000313" key="2">
    <source>
        <dbReference type="Proteomes" id="UP000487268"/>
    </source>
</evidence>
<dbReference type="EMBL" id="WEGH01000002">
    <property type="protein sequence ID" value="MQY05915.1"/>
    <property type="molecule type" value="Genomic_DNA"/>
</dbReference>
<dbReference type="Proteomes" id="UP000487268">
    <property type="component" value="Unassembled WGS sequence"/>
</dbReference>
<evidence type="ECO:0000313" key="1">
    <source>
        <dbReference type="EMBL" id="MQY05915.1"/>
    </source>
</evidence>
<dbReference type="RefSeq" id="WP_153534256.1">
    <property type="nucleotide sequence ID" value="NZ_WEGH01000002.1"/>
</dbReference>